<reference evidence="1 2" key="1">
    <citation type="submission" date="2020-08" db="EMBL/GenBank/DDBJ databases">
        <title>Genomic Encyclopedia of Type Strains, Phase IV (KMG-V): Genome sequencing to study the core and pangenomes of soil and plant-associated prokaryotes.</title>
        <authorList>
            <person name="Whitman W."/>
        </authorList>
    </citation>
    <scope>NUCLEOTIDE SEQUENCE [LARGE SCALE GENOMIC DNA]</scope>
    <source>
        <strain evidence="1 2">SEMIA 4089</strain>
    </source>
</reference>
<name>A0A7W6R079_9HYPH</name>
<proteinExistence type="predicted"/>
<dbReference type="EMBL" id="JACIFY010000002">
    <property type="protein sequence ID" value="MBB4234216.1"/>
    <property type="molecule type" value="Genomic_DNA"/>
</dbReference>
<gene>
    <name evidence="1" type="ORF">GGD57_000765</name>
</gene>
<sequence>MSFRIKRDRDGVFVVLASNAAGNHQYYPFDTNEFEKFVEAAIEIRDALHSGINQKPPV</sequence>
<dbReference type="AlphaFoldDB" id="A0A7W6R079"/>
<dbReference type="RefSeq" id="WP_184466977.1">
    <property type="nucleotide sequence ID" value="NZ_JACIFY010000002.1"/>
</dbReference>
<comment type="caution">
    <text evidence="1">The sequence shown here is derived from an EMBL/GenBank/DDBJ whole genome shotgun (WGS) entry which is preliminary data.</text>
</comment>
<dbReference type="Proteomes" id="UP000540909">
    <property type="component" value="Unassembled WGS sequence"/>
</dbReference>
<evidence type="ECO:0000313" key="1">
    <source>
        <dbReference type="EMBL" id="MBB4234216.1"/>
    </source>
</evidence>
<accession>A0A7W6R079</accession>
<evidence type="ECO:0000313" key="2">
    <source>
        <dbReference type="Proteomes" id="UP000540909"/>
    </source>
</evidence>
<protein>
    <submittedName>
        <fullName evidence="1">Uncharacterized protein</fullName>
    </submittedName>
</protein>
<organism evidence="1 2">
    <name type="scientific">Rhizobium esperanzae</name>
    <dbReference type="NCBI Taxonomy" id="1967781"/>
    <lineage>
        <taxon>Bacteria</taxon>
        <taxon>Pseudomonadati</taxon>
        <taxon>Pseudomonadota</taxon>
        <taxon>Alphaproteobacteria</taxon>
        <taxon>Hyphomicrobiales</taxon>
        <taxon>Rhizobiaceae</taxon>
        <taxon>Rhizobium/Agrobacterium group</taxon>
        <taxon>Rhizobium</taxon>
    </lineage>
</organism>